<keyword evidence="1" id="KW-0812">Transmembrane</keyword>
<feature type="transmembrane region" description="Helical" evidence="1">
    <location>
        <begin position="67"/>
        <end position="90"/>
    </location>
</feature>
<name>A0A231VNC4_THETR</name>
<organism evidence="2 3">
    <name type="scientific">Thermoanaerobacterium thermosaccharolyticum</name>
    <name type="common">Clostridium thermosaccharolyticum</name>
    <dbReference type="NCBI Taxonomy" id="1517"/>
    <lineage>
        <taxon>Bacteria</taxon>
        <taxon>Bacillati</taxon>
        <taxon>Bacillota</taxon>
        <taxon>Clostridia</taxon>
        <taxon>Thermoanaerobacterales</taxon>
        <taxon>Thermoanaerobacteraceae</taxon>
        <taxon>Thermoanaerobacterium</taxon>
    </lineage>
</organism>
<feature type="transmembrane region" description="Helical" evidence="1">
    <location>
        <begin position="173"/>
        <end position="202"/>
    </location>
</feature>
<sequence>MKRNREKEIEDKERSETLNNELLEYLIENKMLIIAYYIIINICGYFYSISINMVFDAMKIKIRKTKNVTNGLVILITSLSAIIVFFFMNFLKKIEFYFFIIIGLIYIICLIISTMNINEILLSNKPYKRRKKLSKILLISNIVMLMVFGCVYFVIFIFNNNRYTIKADSLNLYYIIIILKLLINMFYIFTSFGFINCLSNLFDLRKYRIKGKIVKSIYLTINNVEIENNKIFNKEIIEGIIIAEDKRNIIFKPNNYCAIKIEKKDIELMTPLPEHVDYKYEFYKIMMRIKEFIKLKGKIKTQRVQK</sequence>
<comment type="caution">
    <text evidence="2">The sequence shown here is derived from an EMBL/GenBank/DDBJ whole genome shotgun (WGS) entry which is preliminary data.</text>
</comment>
<feature type="transmembrane region" description="Helical" evidence="1">
    <location>
        <begin position="136"/>
        <end position="158"/>
    </location>
</feature>
<dbReference type="EMBL" id="NKHD01000002">
    <property type="protein sequence ID" value="OXT09527.1"/>
    <property type="molecule type" value="Genomic_DNA"/>
</dbReference>
<keyword evidence="1" id="KW-0472">Membrane</keyword>
<keyword evidence="1" id="KW-1133">Transmembrane helix</keyword>
<dbReference type="Proteomes" id="UP000215301">
    <property type="component" value="Unassembled WGS sequence"/>
</dbReference>
<feature type="transmembrane region" description="Helical" evidence="1">
    <location>
        <begin position="96"/>
        <end position="115"/>
    </location>
</feature>
<feature type="transmembrane region" description="Helical" evidence="1">
    <location>
        <begin position="33"/>
        <end position="55"/>
    </location>
</feature>
<evidence type="ECO:0000256" key="1">
    <source>
        <dbReference type="SAM" id="Phobius"/>
    </source>
</evidence>
<evidence type="ECO:0000313" key="2">
    <source>
        <dbReference type="EMBL" id="OXT09527.1"/>
    </source>
</evidence>
<dbReference type="AlphaFoldDB" id="A0A231VNC4"/>
<protein>
    <submittedName>
        <fullName evidence="2">Uncharacterized protein</fullName>
    </submittedName>
</protein>
<proteinExistence type="predicted"/>
<evidence type="ECO:0000313" key="3">
    <source>
        <dbReference type="Proteomes" id="UP000215301"/>
    </source>
</evidence>
<reference evidence="2 3" key="1">
    <citation type="submission" date="2017-06" db="EMBL/GenBank/DDBJ databases">
        <title>Isolation and characterization of a thermophilic and butanogenic Thermoanaerobacterium thermosaccharolyticum M5 capable of efficient degradation of hemicellulose.</title>
        <authorList>
            <person name="Xin F."/>
            <person name="Jiang Y."/>
        </authorList>
    </citation>
    <scope>NUCLEOTIDE SEQUENCE [LARGE SCALE GENOMIC DNA]</scope>
    <source>
        <strain evidence="2 3">M5</strain>
    </source>
</reference>
<gene>
    <name evidence="2" type="ORF">CE561_00755</name>
</gene>
<accession>A0A231VNC4</accession>